<dbReference type="InParanoid" id="A0A5C3PK10"/>
<dbReference type="Proteomes" id="UP000308197">
    <property type="component" value="Unassembled WGS sequence"/>
</dbReference>
<sequence length="191" mass="20358">MHTAPGAATASAVVTVSVGGNARIRSPSGADAEEGKCSKEQWRRVHAAAVCTSGSYRKSRSPGRSGSPVCSIGSSGLTSRNVCVCPRPARPRSTRVRAFVHARGVADAFVSRELCPLNVGHVSSSPAPPRPETSGFEHTCNSIACWSLSRHWYTQNSPQKFPTSDRRIHSKYMCNHTPAEPCTGGRTWPAG</sequence>
<accession>A0A5C3PK10</accession>
<evidence type="ECO:0000313" key="2">
    <source>
        <dbReference type="Proteomes" id="UP000308197"/>
    </source>
</evidence>
<reference evidence="1 2" key="1">
    <citation type="journal article" date="2019" name="Nat. Ecol. Evol.">
        <title>Megaphylogeny resolves global patterns of mushroom evolution.</title>
        <authorList>
            <person name="Varga T."/>
            <person name="Krizsan K."/>
            <person name="Foldi C."/>
            <person name="Dima B."/>
            <person name="Sanchez-Garcia M."/>
            <person name="Sanchez-Ramirez S."/>
            <person name="Szollosi G.J."/>
            <person name="Szarkandi J.G."/>
            <person name="Papp V."/>
            <person name="Albert L."/>
            <person name="Andreopoulos W."/>
            <person name="Angelini C."/>
            <person name="Antonin V."/>
            <person name="Barry K.W."/>
            <person name="Bougher N.L."/>
            <person name="Buchanan P."/>
            <person name="Buyck B."/>
            <person name="Bense V."/>
            <person name="Catcheside P."/>
            <person name="Chovatia M."/>
            <person name="Cooper J."/>
            <person name="Damon W."/>
            <person name="Desjardin D."/>
            <person name="Finy P."/>
            <person name="Geml J."/>
            <person name="Haridas S."/>
            <person name="Hughes K."/>
            <person name="Justo A."/>
            <person name="Karasinski D."/>
            <person name="Kautmanova I."/>
            <person name="Kiss B."/>
            <person name="Kocsube S."/>
            <person name="Kotiranta H."/>
            <person name="LaButti K.M."/>
            <person name="Lechner B.E."/>
            <person name="Liimatainen K."/>
            <person name="Lipzen A."/>
            <person name="Lukacs Z."/>
            <person name="Mihaltcheva S."/>
            <person name="Morgado L.N."/>
            <person name="Niskanen T."/>
            <person name="Noordeloos M.E."/>
            <person name="Ohm R.A."/>
            <person name="Ortiz-Santana B."/>
            <person name="Ovrebo C."/>
            <person name="Racz N."/>
            <person name="Riley R."/>
            <person name="Savchenko A."/>
            <person name="Shiryaev A."/>
            <person name="Soop K."/>
            <person name="Spirin V."/>
            <person name="Szebenyi C."/>
            <person name="Tomsovsky M."/>
            <person name="Tulloss R.E."/>
            <person name="Uehling J."/>
            <person name="Grigoriev I.V."/>
            <person name="Vagvolgyi C."/>
            <person name="Papp T."/>
            <person name="Martin F.M."/>
            <person name="Miettinen O."/>
            <person name="Hibbett D.S."/>
            <person name="Nagy L.G."/>
        </authorList>
    </citation>
    <scope>NUCLEOTIDE SEQUENCE [LARGE SCALE GENOMIC DNA]</scope>
    <source>
        <strain evidence="1 2">HHB13444</strain>
    </source>
</reference>
<gene>
    <name evidence="1" type="ORF">K466DRAFT_17888</name>
</gene>
<evidence type="ECO:0000313" key="1">
    <source>
        <dbReference type="EMBL" id="TFK89621.1"/>
    </source>
</evidence>
<dbReference type="AlphaFoldDB" id="A0A5C3PK10"/>
<proteinExistence type="predicted"/>
<protein>
    <submittedName>
        <fullName evidence="1">Uncharacterized protein</fullName>
    </submittedName>
</protein>
<keyword evidence="2" id="KW-1185">Reference proteome</keyword>
<dbReference type="EMBL" id="ML211070">
    <property type="protein sequence ID" value="TFK89621.1"/>
    <property type="molecule type" value="Genomic_DNA"/>
</dbReference>
<name>A0A5C3PK10_9APHY</name>
<organism evidence="1 2">
    <name type="scientific">Polyporus arcularius HHB13444</name>
    <dbReference type="NCBI Taxonomy" id="1314778"/>
    <lineage>
        <taxon>Eukaryota</taxon>
        <taxon>Fungi</taxon>
        <taxon>Dikarya</taxon>
        <taxon>Basidiomycota</taxon>
        <taxon>Agaricomycotina</taxon>
        <taxon>Agaricomycetes</taxon>
        <taxon>Polyporales</taxon>
        <taxon>Polyporaceae</taxon>
        <taxon>Polyporus</taxon>
    </lineage>
</organism>